<accession>A0A1C6WCA7</accession>
<protein>
    <submittedName>
        <fullName evidence="2">Plasmodium variant antigen protein Cir/Yir/Bir, putative</fullName>
    </submittedName>
</protein>
<proteinExistence type="predicted"/>
<dbReference type="Proteomes" id="UP000507163">
    <property type="component" value="Unassembled WGS sequence"/>
</dbReference>
<organism evidence="2">
    <name type="scientific">Plasmodium chabaudi chabaudi</name>
    <dbReference type="NCBI Taxonomy" id="31271"/>
    <lineage>
        <taxon>Eukaryota</taxon>
        <taxon>Sar</taxon>
        <taxon>Alveolata</taxon>
        <taxon>Apicomplexa</taxon>
        <taxon>Aconoidasida</taxon>
        <taxon>Haemosporida</taxon>
        <taxon>Plasmodiidae</taxon>
        <taxon>Plasmodium</taxon>
        <taxon>Plasmodium (Vinckeia)</taxon>
    </lineage>
</organism>
<dbReference type="NCBIfam" id="TIGR01590">
    <property type="entry name" value="yir-bir-cir_Pla"/>
    <property type="match status" value="1"/>
</dbReference>
<reference evidence="2" key="1">
    <citation type="submission" date="2016-08" db="EMBL/GenBank/DDBJ databases">
        <authorList>
            <consortium name="Pathogen Informatics"/>
        </authorList>
    </citation>
    <scope>NUCLEOTIDE SEQUENCE</scope>
    <source>
        <strain evidence="2">AJ</strain>
    </source>
</reference>
<name>A0A1C6WCA7_PLACU</name>
<dbReference type="Pfam" id="PF06022">
    <property type="entry name" value="Cir_Bir_Yir"/>
    <property type="match status" value="1"/>
</dbReference>
<feature type="transmembrane region" description="Helical" evidence="1">
    <location>
        <begin position="253"/>
        <end position="274"/>
    </location>
</feature>
<gene>
    <name evidence="2" type="ORF">PCHAJ_000495800</name>
</gene>
<evidence type="ECO:0000313" key="2">
    <source>
        <dbReference type="EMBL" id="SCL83999.1"/>
    </source>
</evidence>
<keyword evidence="1" id="KW-1133">Transmembrane helix</keyword>
<evidence type="ECO:0000256" key="1">
    <source>
        <dbReference type="SAM" id="Phobius"/>
    </source>
</evidence>
<keyword evidence="1" id="KW-0472">Membrane</keyword>
<keyword evidence="1" id="KW-0812">Transmembrane</keyword>
<dbReference type="EMBL" id="FMIL01000076">
    <property type="protein sequence ID" value="SCL83999.1"/>
    <property type="molecule type" value="Genomic_DNA"/>
</dbReference>
<dbReference type="InterPro" id="IPR006477">
    <property type="entry name" value="Yir_bir_cir"/>
</dbReference>
<sequence>MSKKVCKTINDIDKLIALEKKDSRVSINADKMFEEYCPKYKDSERGVCVYYSDIVISAFITMLKRFENDTDGGNIESDKFTQYAILWLSYKINQYPNINGGINYIYDEIKDDSGWISKLNNYIGQIKKFMNIKNMSEFYDAFEILCKMHTEFDEEAKKCEKCSNYAEDFVKKFEKLNENSSNTDGSSYRQILCTLSTDYNNFKNYYNENCSECSDIPQHTEIKTPPSSVEISMSSSLQDFEVTPSSTSIASKLIPGLLAFAIPIFLGIAYKYSLFGFDKRLQRQYLREKLKKIKKKMISYL</sequence>
<dbReference type="AlphaFoldDB" id="A0A1C6WCA7"/>